<gene>
    <name evidence="2" type="ORF">OIN60_20955</name>
</gene>
<dbReference type="InterPro" id="IPR007060">
    <property type="entry name" value="FtsL/DivIC"/>
</dbReference>
<keyword evidence="3" id="KW-1185">Reference proteome</keyword>
<reference evidence="2 3" key="1">
    <citation type="submission" date="2022-10" db="EMBL/GenBank/DDBJ databases">
        <title>Paenibacillus description and whole genome data of maize root bacterial community.</title>
        <authorList>
            <person name="Marton D."/>
            <person name="Farkas M."/>
            <person name="Cserhati M."/>
        </authorList>
    </citation>
    <scope>NUCLEOTIDE SEQUENCE [LARGE SCALE GENOMIC DNA]</scope>
    <source>
        <strain evidence="2 3">P96</strain>
    </source>
</reference>
<evidence type="ECO:0000313" key="3">
    <source>
        <dbReference type="Proteomes" id="UP001241848"/>
    </source>
</evidence>
<keyword evidence="1" id="KW-0812">Transmembrane</keyword>
<name>A0ABT9FXF2_9BACL</name>
<proteinExistence type="predicted"/>
<comment type="caution">
    <text evidence="2">The sequence shown here is derived from an EMBL/GenBank/DDBJ whole genome shotgun (WGS) entry which is preliminary data.</text>
</comment>
<dbReference type="EMBL" id="JAPCKK010000032">
    <property type="protein sequence ID" value="MDP4099191.1"/>
    <property type="molecule type" value="Genomic_DNA"/>
</dbReference>
<dbReference type="Proteomes" id="UP001241848">
    <property type="component" value="Unassembled WGS sequence"/>
</dbReference>
<organism evidence="2 3">
    <name type="scientific">Paenibacillus zeirhizosphaerae</name>
    <dbReference type="NCBI Taxonomy" id="2987519"/>
    <lineage>
        <taxon>Bacteria</taxon>
        <taxon>Bacillati</taxon>
        <taxon>Bacillota</taxon>
        <taxon>Bacilli</taxon>
        <taxon>Bacillales</taxon>
        <taxon>Paenibacillaceae</taxon>
        <taxon>Paenibacillus</taxon>
    </lineage>
</organism>
<dbReference type="Pfam" id="PF04977">
    <property type="entry name" value="DivIC"/>
    <property type="match status" value="1"/>
</dbReference>
<feature type="transmembrane region" description="Helical" evidence="1">
    <location>
        <begin position="25"/>
        <end position="44"/>
    </location>
</feature>
<dbReference type="RefSeq" id="WP_305756806.1">
    <property type="nucleotide sequence ID" value="NZ_JAPCKK010000032.1"/>
</dbReference>
<evidence type="ECO:0000256" key="1">
    <source>
        <dbReference type="SAM" id="Phobius"/>
    </source>
</evidence>
<evidence type="ECO:0000313" key="2">
    <source>
        <dbReference type="EMBL" id="MDP4099191.1"/>
    </source>
</evidence>
<keyword evidence="1" id="KW-1133">Transmembrane helix</keyword>
<protein>
    <submittedName>
        <fullName evidence="2">Septum formation initiator family protein</fullName>
    </submittedName>
</protein>
<sequence>MRYSSAKHSSVSSSSNPQAGGRRRVMIWLIIVLLFSIWSIITFFTQATSMAAQNKVLAEKEKERQAADQSHKQLQYEVSRLQDPEYIGEMARSKYGLYLPEETPIISGDE</sequence>
<keyword evidence="1" id="KW-0472">Membrane</keyword>
<accession>A0ABT9FXF2</accession>